<dbReference type="InterPro" id="IPR000644">
    <property type="entry name" value="CBS_dom"/>
</dbReference>
<reference evidence="4 5" key="1">
    <citation type="submission" date="2016-04" db="EMBL/GenBank/DDBJ databases">
        <title>Genome sequence of Methanobrevibacter filiformis DSM 11501.</title>
        <authorList>
            <person name="Poehlein A."/>
            <person name="Seedorf H."/>
            <person name="Daniel R."/>
        </authorList>
    </citation>
    <scope>NUCLEOTIDE SEQUENCE [LARGE SCALE GENOMIC DNA]</scope>
    <source>
        <strain evidence="4 5">DSM 11501</strain>
    </source>
</reference>
<dbReference type="Proteomes" id="UP000077066">
    <property type="component" value="Unassembled WGS sequence"/>
</dbReference>
<dbReference type="EMBL" id="LWMT01000203">
    <property type="protein sequence ID" value="KZX13513.1"/>
    <property type="molecule type" value="Genomic_DNA"/>
</dbReference>
<evidence type="ECO:0000259" key="3">
    <source>
        <dbReference type="PROSITE" id="PS51371"/>
    </source>
</evidence>
<name>A0A166BL58_9EURY</name>
<evidence type="ECO:0000256" key="1">
    <source>
        <dbReference type="ARBA" id="ARBA00023122"/>
    </source>
</evidence>
<sequence>MKIQDVMNRKVISINENTSPIEAFEKMYKNGIRRLFVINNNGDYKGTISYTNLIGILNNFNNENSKNNKNTIKNIMSNTIITIDAKEEIKNAANLMLRADISGLLVVDGKKPVGVITKTDICRLVAANLLIPNQ</sequence>
<keyword evidence="1 2" id="KW-0129">CBS domain</keyword>
<evidence type="ECO:0000313" key="5">
    <source>
        <dbReference type="Proteomes" id="UP000077066"/>
    </source>
</evidence>
<dbReference type="Pfam" id="PF00571">
    <property type="entry name" value="CBS"/>
    <property type="match status" value="2"/>
</dbReference>
<feature type="domain" description="CBS" evidence="3">
    <location>
        <begin position="76"/>
        <end position="131"/>
    </location>
</feature>
<proteinExistence type="predicted"/>
<organism evidence="4 5">
    <name type="scientific">Methanobrevibacter filiformis</name>
    <dbReference type="NCBI Taxonomy" id="55758"/>
    <lineage>
        <taxon>Archaea</taxon>
        <taxon>Methanobacteriati</taxon>
        <taxon>Methanobacteriota</taxon>
        <taxon>Methanomada group</taxon>
        <taxon>Methanobacteria</taxon>
        <taxon>Methanobacteriales</taxon>
        <taxon>Methanobacteriaceae</taxon>
        <taxon>Methanobrevibacter</taxon>
    </lineage>
</organism>
<dbReference type="PATRIC" id="fig|55758.3.peg.1184"/>
<dbReference type="SUPFAM" id="SSF54631">
    <property type="entry name" value="CBS-domain pair"/>
    <property type="match status" value="1"/>
</dbReference>
<dbReference type="InterPro" id="IPR046342">
    <property type="entry name" value="CBS_dom_sf"/>
</dbReference>
<dbReference type="PROSITE" id="PS51371">
    <property type="entry name" value="CBS"/>
    <property type="match status" value="2"/>
</dbReference>
<dbReference type="STRING" id="55758.MBFIL_10350"/>
<dbReference type="PANTHER" id="PTHR43080:SF2">
    <property type="entry name" value="CBS DOMAIN-CONTAINING PROTEIN"/>
    <property type="match status" value="1"/>
</dbReference>
<dbReference type="GO" id="GO:0003938">
    <property type="term" value="F:IMP dehydrogenase activity"/>
    <property type="evidence" value="ECO:0007669"/>
    <property type="project" value="UniProtKB-EC"/>
</dbReference>
<dbReference type="Gene3D" id="3.10.580.10">
    <property type="entry name" value="CBS-domain"/>
    <property type="match status" value="1"/>
</dbReference>
<evidence type="ECO:0000256" key="2">
    <source>
        <dbReference type="PROSITE-ProRule" id="PRU00703"/>
    </source>
</evidence>
<dbReference type="SMART" id="SM00116">
    <property type="entry name" value="CBS"/>
    <property type="match status" value="2"/>
</dbReference>
<feature type="domain" description="CBS" evidence="3">
    <location>
        <begin position="7"/>
        <end position="64"/>
    </location>
</feature>
<comment type="caution">
    <text evidence="4">The sequence shown here is derived from an EMBL/GenBank/DDBJ whole genome shotgun (WGS) entry which is preliminary data.</text>
</comment>
<dbReference type="RefSeq" id="WP_066972177.1">
    <property type="nucleotide sequence ID" value="NZ_LWMT01000203.1"/>
</dbReference>
<keyword evidence="4" id="KW-0560">Oxidoreductase</keyword>
<gene>
    <name evidence="4" type="primary">impdh_3</name>
    <name evidence="4" type="ORF">MBFIL_10350</name>
</gene>
<keyword evidence="5" id="KW-1185">Reference proteome</keyword>
<accession>A0A166BL58</accession>
<evidence type="ECO:0000313" key="4">
    <source>
        <dbReference type="EMBL" id="KZX13513.1"/>
    </source>
</evidence>
<dbReference type="InterPro" id="IPR051257">
    <property type="entry name" value="Diverse_CBS-Domain"/>
</dbReference>
<dbReference type="OrthoDB" id="8919at2157"/>
<dbReference type="PANTHER" id="PTHR43080">
    <property type="entry name" value="CBS DOMAIN-CONTAINING PROTEIN CBSX3, MITOCHONDRIAL"/>
    <property type="match status" value="1"/>
</dbReference>
<dbReference type="EC" id="1.1.1.205" evidence="4"/>
<protein>
    <submittedName>
        <fullName evidence="4">Inosine-5'-monophosphate dehydrogenase</fullName>
        <ecNumber evidence="4">1.1.1.205</ecNumber>
    </submittedName>
</protein>
<dbReference type="AlphaFoldDB" id="A0A166BL58"/>